<accession>A0A378JKG4</accession>
<evidence type="ECO:0000313" key="6">
    <source>
        <dbReference type="EMBL" id="STX50620.1"/>
    </source>
</evidence>
<dbReference type="OrthoDB" id="9801938at2"/>
<name>A0A378JKG4_9GAMM</name>
<dbReference type="PANTHER" id="PTHR23407">
    <property type="entry name" value="ATPASE INHIBITOR/5-FORMYLTETRAHYDROFOLATE CYCLO-LIGASE"/>
    <property type="match status" value="1"/>
</dbReference>
<dbReference type="GO" id="GO:0035999">
    <property type="term" value="P:tetrahydrofolate interconversion"/>
    <property type="evidence" value="ECO:0007669"/>
    <property type="project" value="TreeGrafter"/>
</dbReference>
<feature type="binding site" evidence="4">
    <location>
        <position position="57"/>
    </location>
    <ligand>
        <name>substrate</name>
    </ligand>
</feature>
<evidence type="ECO:0000256" key="4">
    <source>
        <dbReference type="PIRSR" id="PIRSR006806-1"/>
    </source>
</evidence>
<dbReference type="AlphaFoldDB" id="A0A378JKG4"/>
<dbReference type="GO" id="GO:0009396">
    <property type="term" value="P:folic acid-containing compound biosynthetic process"/>
    <property type="evidence" value="ECO:0007669"/>
    <property type="project" value="TreeGrafter"/>
</dbReference>
<comment type="cofactor">
    <cofactor evidence="5">
        <name>Mg(2+)</name>
        <dbReference type="ChEBI" id="CHEBI:18420"/>
    </cofactor>
</comment>
<dbReference type="GO" id="GO:0046872">
    <property type="term" value="F:metal ion binding"/>
    <property type="evidence" value="ECO:0007669"/>
    <property type="project" value="UniProtKB-KW"/>
</dbReference>
<dbReference type="EMBL" id="UGOD01000001">
    <property type="protein sequence ID" value="STX50620.1"/>
    <property type="molecule type" value="Genomic_DNA"/>
</dbReference>
<proteinExistence type="inferred from homology"/>
<evidence type="ECO:0000256" key="1">
    <source>
        <dbReference type="ARBA" id="ARBA00010638"/>
    </source>
</evidence>
<gene>
    <name evidence="6" type="ORF">NCTC13316_00703</name>
</gene>
<evidence type="ECO:0000256" key="3">
    <source>
        <dbReference type="ARBA" id="ARBA00022840"/>
    </source>
</evidence>
<keyword evidence="5" id="KW-0460">Magnesium</keyword>
<dbReference type="EC" id="6.3.3.2" evidence="5"/>
<dbReference type="Pfam" id="PF01812">
    <property type="entry name" value="5-FTHF_cyc-lig"/>
    <property type="match status" value="1"/>
</dbReference>
<dbReference type="SUPFAM" id="SSF100950">
    <property type="entry name" value="NagB/RpiA/CoA transferase-like"/>
    <property type="match status" value="1"/>
</dbReference>
<dbReference type="Proteomes" id="UP000254794">
    <property type="component" value="Unassembled WGS sequence"/>
</dbReference>
<protein>
    <recommendedName>
        <fullName evidence="5">5-formyltetrahydrofolate cyclo-ligase</fullName>
        <ecNumber evidence="5">6.3.3.2</ecNumber>
    </recommendedName>
</protein>
<dbReference type="InterPro" id="IPR002698">
    <property type="entry name" value="FTHF_cligase"/>
</dbReference>
<dbReference type="NCBIfam" id="TIGR02727">
    <property type="entry name" value="MTHFS_bact"/>
    <property type="match status" value="1"/>
</dbReference>
<keyword evidence="6" id="KW-0436">Ligase</keyword>
<evidence type="ECO:0000256" key="2">
    <source>
        <dbReference type="ARBA" id="ARBA00022741"/>
    </source>
</evidence>
<feature type="binding site" evidence="4">
    <location>
        <begin position="135"/>
        <end position="143"/>
    </location>
    <ligand>
        <name>ATP</name>
        <dbReference type="ChEBI" id="CHEBI:30616"/>
    </ligand>
</feature>
<keyword evidence="7" id="KW-1185">Reference proteome</keyword>
<evidence type="ECO:0000256" key="5">
    <source>
        <dbReference type="RuleBase" id="RU361279"/>
    </source>
</evidence>
<dbReference type="PANTHER" id="PTHR23407:SF1">
    <property type="entry name" value="5-FORMYLTETRAHYDROFOLATE CYCLO-LIGASE"/>
    <property type="match status" value="1"/>
</dbReference>
<dbReference type="InterPro" id="IPR024185">
    <property type="entry name" value="FTHF_cligase-like_sf"/>
</dbReference>
<comment type="catalytic activity">
    <reaction evidence="5">
        <text>(6S)-5-formyl-5,6,7,8-tetrahydrofolate + ATP = (6R)-5,10-methenyltetrahydrofolate + ADP + phosphate</text>
        <dbReference type="Rhea" id="RHEA:10488"/>
        <dbReference type="ChEBI" id="CHEBI:30616"/>
        <dbReference type="ChEBI" id="CHEBI:43474"/>
        <dbReference type="ChEBI" id="CHEBI:57455"/>
        <dbReference type="ChEBI" id="CHEBI:57457"/>
        <dbReference type="ChEBI" id="CHEBI:456216"/>
        <dbReference type="EC" id="6.3.3.2"/>
    </reaction>
</comment>
<dbReference type="PIRSF" id="PIRSF006806">
    <property type="entry name" value="FTHF_cligase"/>
    <property type="match status" value="1"/>
</dbReference>
<keyword evidence="5" id="KW-0479">Metal-binding</keyword>
<sequence length="192" mass="22205">MADRFKKILRNTIKDIRENLSLSYQKEASRKICARIRQLKHYRYAKNLALYNASNGEISLKEIWQSAPRQGKFCCFPALTKDKTLLFLPATPATPFKENQYGILEPDISFSQAIPPKELNLIFLPLVAFDEYGTRLGRGAGYYDRTLAKENHPLLIGTAYDFQHQHLIIPQEWDIPLTAVITPNNTYWWGEQ</sequence>
<organism evidence="6 7">
    <name type="scientific">Legionella busanensis</name>
    <dbReference type="NCBI Taxonomy" id="190655"/>
    <lineage>
        <taxon>Bacteria</taxon>
        <taxon>Pseudomonadati</taxon>
        <taxon>Pseudomonadota</taxon>
        <taxon>Gammaproteobacteria</taxon>
        <taxon>Legionellales</taxon>
        <taxon>Legionellaceae</taxon>
        <taxon>Legionella</taxon>
    </lineage>
</organism>
<keyword evidence="2 4" id="KW-0547">Nucleotide-binding</keyword>
<feature type="binding site" evidence="4">
    <location>
        <begin position="6"/>
        <end position="10"/>
    </location>
    <ligand>
        <name>ATP</name>
        <dbReference type="ChEBI" id="CHEBI:30616"/>
    </ligand>
</feature>
<keyword evidence="3 4" id="KW-0067">ATP-binding</keyword>
<evidence type="ECO:0000313" key="7">
    <source>
        <dbReference type="Proteomes" id="UP000254794"/>
    </source>
</evidence>
<reference evidence="6 7" key="1">
    <citation type="submission" date="2018-06" db="EMBL/GenBank/DDBJ databases">
        <authorList>
            <consortium name="Pathogen Informatics"/>
            <person name="Doyle S."/>
        </authorList>
    </citation>
    <scope>NUCLEOTIDE SEQUENCE [LARGE SCALE GENOMIC DNA]</scope>
    <source>
        <strain evidence="6 7">NCTC13316</strain>
    </source>
</reference>
<dbReference type="RefSeq" id="WP_115330325.1">
    <property type="nucleotide sequence ID" value="NZ_CAAAHP010000004.1"/>
</dbReference>
<dbReference type="GO" id="GO:0030272">
    <property type="term" value="F:5-formyltetrahydrofolate cyclo-ligase activity"/>
    <property type="evidence" value="ECO:0007669"/>
    <property type="project" value="UniProtKB-EC"/>
</dbReference>
<comment type="similarity">
    <text evidence="1 5">Belongs to the 5-formyltetrahydrofolate cyclo-ligase family.</text>
</comment>
<dbReference type="InterPro" id="IPR037171">
    <property type="entry name" value="NagB/RpiA_transferase-like"/>
</dbReference>
<dbReference type="GO" id="GO:0005524">
    <property type="term" value="F:ATP binding"/>
    <property type="evidence" value="ECO:0007669"/>
    <property type="project" value="UniProtKB-KW"/>
</dbReference>
<dbReference type="Gene3D" id="3.40.50.10420">
    <property type="entry name" value="NagB/RpiA/CoA transferase-like"/>
    <property type="match status" value="1"/>
</dbReference>